<evidence type="ECO:0000313" key="2">
    <source>
        <dbReference type="EMBL" id="KNZ52486.1"/>
    </source>
</evidence>
<sequence length="171" mass="19971">MILKFLLFGNFSVSFLKKRKHIGSISSICKVNKPLNQQFFFIHTKIFEQMDVNKFYRMREIQQTTQTFMNSLNVDTGLNIKHNCHDSDCELTETQFGFVEWRQRSNKYLEHTHLNDIISFSGVRTNSKQSIERINTLHEGLRVWQLVTEKKGTKASKTKPAALPTMDPSLK</sequence>
<dbReference type="AlphaFoldDB" id="A0A0L6UVD0"/>
<dbReference type="OrthoDB" id="2507096at2759"/>
<dbReference type="Proteomes" id="UP000037035">
    <property type="component" value="Unassembled WGS sequence"/>
</dbReference>
<dbReference type="VEuPathDB" id="FungiDB:VP01_3559g2"/>
<gene>
    <name evidence="2" type="ORF">VP01_3559g2</name>
</gene>
<dbReference type="STRING" id="27349.A0A0L6UVD0"/>
<comment type="caution">
    <text evidence="2">The sequence shown here is derived from an EMBL/GenBank/DDBJ whole genome shotgun (WGS) entry which is preliminary data.</text>
</comment>
<evidence type="ECO:0000313" key="3">
    <source>
        <dbReference type="Proteomes" id="UP000037035"/>
    </source>
</evidence>
<protein>
    <submittedName>
        <fullName evidence="2">Uncharacterized protein</fullName>
    </submittedName>
</protein>
<keyword evidence="3" id="KW-1185">Reference proteome</keyword>
<dbReference type="EMBL" id="LAVV01008567">
    <property type="protein sequence ID" value="KNZ52486.1"/>
    <property type="molecule type" value="Genomic_DNA"/>
</dbReference>
<proteinExistence type="predicted"/>
<accession>A0A0L6UVD0</accession>
<reference evidence="2 3" key="1">
    <citation type="submission" date="2015-08" db="EMBL/GenBank/DDBJ databases">
        <title>Next Generation Sequencing and Analysis of the Genome of Puccinia sorghi L Schw, the Causal Agent of Maize Common Rust.</title>
        <authorList>
            <person name="Rochi L."/>
            <person name="Burguener G."/>
            <person name="Darino M."/>
            <person name="Turjanski A."/>
            <person name="Kreff E."/>
            <person name="Dieguez M.J."/>
            <person name="Sacco F."/>
        </authorList>
    </citation>
    <scope>NUCLEOTIDE SEQUENCE [LARGE SCALE GENOMIC DNA]</scope>
    <source>
        <strain evidence="2 3">RO10H11247</strain>
    </source>
</reference>
<evidence type="ECO:0000256" key="1">
    <source>
        <dbReference type="SAM" id="MobiDB-lite"/>
    </source>
</evidence>
<feature type="region of interest" description="Disordered" evidence="1">
    <location>
        <begin position="152"/>
        <end position="171"/>
    </location>
</feature>
<name>A0A0L6UVD0_9BASI</name>
<organism evidence="2 3">
    <name type="scientific">Puccinia sorghi</name>
    <dbReference type="NCBI Taxonomy" id="27349"/>
    <lineage>
        <taxon>Eukaryota</taxon>
        <taxon>Fungi</taxon>
        <taxon>Dikarya</taxon>
        <taxon>Basidiomycota</taxon>
        <taxon>Pucciniomycotina</taxon>
        <taxon>Pucciniomycetes</taxon>
        <taxon>Pucciniales</taxon>
        <taxon>Pucciniaceae</taxon>
        <taxon>Puccinia</taxon>
    </lineage>
</organism>